<keyword evidence="3" id="KW-0539">Nucleus</keyword>
<protein>
    <submittedName>
        <fullName evidence="7">Uncharacterized protein</fullName>
    </submittedName>
</protein>
<reference evidence="7" key="1">
    <citation type="journal article" date="2024" name="Gigascience">
        <title>Chromosome-level genome of the poultry shaft louse Menopon gallinae provides insight into the host-switching and adaptive evolution of parasitic lice.</title>
        <authorList>
            <person name="Xu Y."/>
            <person name="Ma L."/>
            <person name="Liu S."/>
            <person name="Liang Y."/>
            <person name="Liu Q."/>
            <person name="He Z."/>
            <person name="Tian L."/>
            <person name="Duan Y."/>
            <person name="Cai W."/>
            <person name="Li H."/>
            <person name="Song F."/>
        </authorList>
    </citation>
    <scope>NUCLEOTIDE SEQUENCE</scope>
    <source>
        <strain evidence="7">Cailab_2023a</strain>
    </source>
</reference>
<dbReference type="GO" id="GO:0005655">
    <property type="term" value="C:nucleolar ribonuclease P complex"/>
    <property type="evidence" value="ECO:0007669"/>
    <property type="project" value="InterPro"/>
</dbReference>
<feature type="domain" description="POPLD" evidence="6">
    <location>
        <begin position="323"/>
        <end position="396"/>
    </location>
</feature>
<comment type="subcellular location">
    <subcellularLocation>
        <location evidence="1">Nucleus</location>
    </subcellularLocation>
</comment>
<evidence type="ECO:0000256" key="2">
    <source>
        <dbReference type="ARBA" id="ARBA00022694"/>
    </source>
</evidence>
<feature type="domain" description="Pop1 N-terminal" evidence="5">
    <location>
        <begin position="114"/>
        <end position="156"/>
    </location>
</feature>
<sequence>MDTSKARSKQQAPAPGKAKEKKPRYNESEAIQAFLSSEKGITFLIDRAKEAKMQAVSGRGQARDTGYIVDEVLDFYAAWSFGCPVRRNNTLSQYELIKKIEDYCCKPEVKSIEFVKARAEEIRRLEELVHTTRKKTMLFQRLPFHKRRRSRSFRGKGRRPRTSGIRTWLAKRFRMAKMYGTELPLQRYAKSDSFVYKSFGRGFLFYESHKRAYVFDKSASSLPAGERVETERYVLVVTMDDVPCGAAPAGCLDTPVAVLGRVHMEEGVYTTGRDMRSEWHVGARTLDDYIDGCICGDADAAPREGALEFAFVRSHGGLEQGRVFVQQKLLMGLWQKMVLRGFIPVSIDELLRIGLETKVLVFPFDHAHTALYAEYERERLAPVMAKYNRTPAAKKPRKTSDVMCFEPCTGGRLLFFDVPSGKVRRCADVFCDGTRVGSVLRAAYCYSIGRVRGICMVEGGKEGGALSAANVESPGTSIPIVLAHEQH</sequence>
<comment type="caution">
    <text evidence="7">The sequence shown here is derived from an EMBL/GenBank/DDBJ whole genome shotgun (WGS) entry which is preliminary data.</text>
</comment>
<keyword evidence="2" id="KW-0819">tRNA processing</keyword>
<proteinExistence type="predicted"/>
<dbReference type="Pfam" id="PF06978">
    <property type="entry name" value="POP1_N"/>
    <property type="match status" value="1"/>
</dbReference>
<evidence type="ECO:0000259" key="5">
    <source>
        <dbReference type="Pfam" id="PF06978"/>
    </source>
</evidence>
<dbReference type="InterPro" id="IPR012590">
    <property type="entry name" value="POPLD_dom"/>
</dbReference>
<dbReference type="PANTHER" id="PTHR22731:SF3">
    <property type="entry name" value="RIBONUCLEASES P_MRP PROTEIN SUBUNIT POP1"/>
    <property type="match status" value="1"/>
</dbReference>
<dbReference type="Pfam" id="PF08170">
    <property type="entry name" value="POPLD"/>
    <property type="match status" value="1"/>
</dbReference>
<gene>
    <name evidence="7" type="ORF">PYX00_011423</name>
</gene>
<feature type="region of interest" description="Disordered" evidence="4">
    <location>
        <begin position="1"/>
        <end position="25"/>
    </location>
</feature>
<evidence type="ECO:0000256" key="1">
    <source>
        <dbReference type="ARBA" id="ARBA00004123"/>
    </source>
</evidence>
<evidence type="ECO:0000259" key="6">
    <source>
        <dbReference type="Pfam" id="PF08170"/>
    </source>
</evidence>
<evidence type="ECO:0000256" key="3">
    <source>
        <dbReference type="ARBA" id="ARBA00023242"/>
    </source>
</evidence>
<name>A0AAW2H7D5_9NEOP</name>
<dbReference type="GO" id="GO:0001682">
    <property type="term" value="P:tRNA 5'-leader removal"/>
    <property type="evidence" value="ECO:0007669"/>
    <property type="project" value="InterPro"/>
</dbReference>
<evidence type="ECO:0000256" key="4">
    <source>
        <dbReference type="SAM" id="MobiDB-lite"/>
    </source>
</evidence>
<organism evidence="7">
    <name type="scientific">Menopon gallinae</name>
    <name type="common">poultry shaft louse</name>
    <dbReference type="NCBI Taxonomy" id="328185"/>
    <lineage>
        <taxon>Eukaryota</taxon>
        <taxon>Metazoa</taxon>
        <taxon>Ecdysozoa</taxon>
        <taxon>Arthropoda</taxon>
        <taxon>Hexapoda</taxon>
        <taxon>Insecta</taxon>
        <taxon>Pterygota</taxon>
        <taxon>Neoptera</taxon>
        <taxon>Paraneoptera</taxon>
        <taxon>Psocodea</taxon>
        <taxon>Troctomorpha</taxon>
        <taxon>Phthiraptera</taxon>
        <taxon>Amblycera</taxon>
        <taxon>Menoponidae</taxon>
        <taxon>Menopon</taxon>
    </lineage>
</organism>
<dbReference type="EMBL" id="JARGDH010000006">
    <property type="protein sequence ID" value="KAL0265709.1"/>
    <property type="molecule type" value="Genomic_DNA"/>
</dbReference>
<dbReference type="InterPro" id="IPR009723">
    <property type="entry name" value="Pop1_N"/>
</dbReference>
<dbReference type="AlphaFoldDB" id="A0AAW2H7D5"/>
<dbReference type="GO" id="GO:0000172">
    <property type="term" value="C:ribonuclease MRP complex"/>
    <property type="evidence" value="ECO:0007669"/>
    <property type="project" value="InterPro"/>
</dbReference>
<dbReference type="PANTHER" id="PTHR22731">
    <property type="entry name" value="RIBONUCLEASES P/MRP PROTEIN SUBUNIT POP1"/>
    <property type="match status" value="1"/>
</dbReference>
<evidence type="ECO:0000313" key="7">
    <source>
        <dbReference type="EMBL" id="KAL0265709.1"/>
    </source>
</evidence>
<accession>A0AAW2H7D5</accession>
<dbReference type="InterPro" id="IPR039182">
    <property type="entry name" value="Pop1"/>
</dbReference>